<feature type="compositionally biased region" description="Basic and acidic residues" evidence="1">
    <location>
        <begin position="112"/>
        <end position="129"/>
    </location>
</feature>
<name>A0ABN7AAD7_9HEMI</name>
<feature type="compositionally biased region" description="Basic and acidic residues" evidence="1">
    <location>
        <begin position="63"/>
        <end position="77"/>
    </location>
</feature>
<protein>
    <submittedName>
        <fullName evidence="2">Uncharacterized protein</fullName>
    </submittedName>
</protein>
<organism evidence="2 3">
    <name type="scientific">Nesidiocoris tenuis</name>
    <dbReference type="NCBI Taxonomy" id="355587"/>
    <lineage>
        <taxon>Eukaryota</taxon>
        <taxon>Metazoa</taxon>
        <taxon>Ecdysozoa</taxon>
        <taxon>Arthropoda</taxon>
        <taxon>Hexapoda</taxon>
        <taxon>Insecta</taxon>
        <taxon>Pterygota</taxon>
        <taxon>Neoptera</taxon>
        <taxon>Paraneoptera</taxon>
        <taxon>Hemiptera</taxon>
        <taxon>Heteroptera</taxon>
        <taxon>Panheteroptera</taxon>
        <taxon>Cimicomorpha</taxon>
        <taxon>Miridae</taxon>
        <taxon>Dicyphina</taxon>
        <taxon>Nesidiocoris</taxon>
    </lineage>
</organism>
<evidence type="ECO:0000313" key="3">
    <source>
        <dbReference type="Proteomes" id="UP001307889"/>
    </source>
</evidence>
<keyword evidence="3" id="KW-1185">Reference proteome</keyword>
<dbReference type="EMBL" id="AP028909">
    <property type="protein sequence ID" value="BES88958.1"/>
    <property type="molecule type" value="Genomic_DNA"/>
</dbReference>
<gene>
    <name evidence="2" type="ORF">NTJ_01765</name>
</gene>
<reference evidence="2 3" key="1">
    <citation type="submission" date="2023-09" db="EMBL/GenBank/DDBJ databases">
        <title>Nesidiocoris tenuis whole genome shotgun sequence.</title>
        <authorList>
            <person name="Shibata T."/>
            <person name="Shimoda M."/>
            <person name="Kobayashi T."/>
            <person name="Uehara T."/>
        </authorList>
    </citation>
    <scope>NUCLEOTIDE SEQUENCE [LARGE SCALE GENOMIC DNA]</scope>
    <source>
        <strain evidence="2 3">Japan</strain>
    </source>
</reference>
<dbReference type="Proteomes" id="UP001307889">
    <property type="component" value="Chromosome 1"/>
</dbReference>
<proteinExistence type="predicted"/>
<sequence length="129" mass="14706">MLTFEAYNGDFKLHRVSCSNKKVNGLQILITCFEHEAKKPLQIFGPQSKDSRCVLYESTQSPNEKEMKREMERPDRPNRKKTKVEAGGGSVPLRRTGGMSEPVSSEQGTAVGRERWEINENEKFEEDGK</sequence>
<feature type="region of interest" description="Disordered" evidence="1">
    <location>
        <begin position="58"/>
        <end position="129"/>
    </location>
</feature>
<evidence type="ECO:0000256" key="1">
    <source>
        <dbReference type="SAM" id="MobiDB-lite"/>
    </source>
</evidence>
<accession>A0ABN7AAD7</accession>
<evidence type="ECO:0000313" key="2">
    <source>
        <dbReference type="EMBL" id="BES88958.1"/>
    </source>
</evidence>